<evidence type="ECO:0000313" key="2">
    <source>
        <dbReference type="EMBL" id="OAE24023.1"/>
    </source>
</evidence>
<evidence type="ECO:0000256" key="1">
    <source>
        <dbReference type="SAM" id="Phobius"/>
    </source>
</evidence>
<keyword evidence="1" id="KW-0812">Transmembrane</keyword>
<dbReference type="AlphaFoldDB" id="A0A176VUC9"/>
<organism evidence="2 3">
    <name type="scientific">Marchantia polymorpha subsp. ruderalis</name>
    <dbReference type="NCBI Taxonomy" id="1480154"/>
    <lineage>
        <taxon>Eukaryota</taxon>
        <taxon>Viridiplantae</taxon>
        <taxon>Streptophyta</taxon>
        <taxon>Embryophyta</taxon>
        <taxon>Marchantiophyta</taxon>
        <taxon>Marchantiopsida</taxon>
        <taxon>Marchantiidae</taxon>
        <taxon>Marchantiales</taxon>
        <taxon>Marchantiaceae</taxon>
        <taxon>Marchantia</taxon>
    </lineage>
</organism>
<evidence type="ECO:0000313" key="3">
    <source>
        <dbReference type="Proteomes" id="UP000077202"/>
    </source>
</evidence>
<gene>
    <name evidence="2" type="ORF">AXG93_4079s1120</name>
</gene>
<dbReference type="EMBL" id="LVLJ01002688">
    <property type="protein sequence ID" value="OAE24023.1"/>
    <property type="molecule type" value="Genomic_DNA"/>
</dbReference>
<protein>
    <submittedName>
        <fullName evidence="2">Uncharacterized protein</fullName>
    </submittedName>
</protein>
<feature type="transmembrane region" description="Helical" evidence="1">
    <location>
        <begin position="26"/>
        <end position="52"/>
    </location>
</feature>
<reference evidence="2" key="1">
    <citation type="submission" date="2016-03" db="EMBL/GenBank/DDBJ databases">
        <title>Mechanisms controlling the formation of the plant cell surface in tip-growing cells are functionally conserved among land plants.</title>
        <authorList>
            <person name="Honkanen S."/>
            <person name="Jones V.A."/>
            <person name="Morieri G."/>
            <person name="Champion C."/>
            <person name="Hetherington A.J."/>
            <person name="Kelly S."/>
            <person name="Saint-Marcoux D."/>
            <person name="Proust H."/>
            <person name="Prescott H."/>
            <person name="Dolan L."/>
        </authorList>
    </citation>
    <scope>NUCLEOTIDE SEQUENCE [LARGE SCALE GENOMIC DNA]</scope>
    <source>
        <tissue evidence="2">Whole gametophyte</tissue>
    </source>
</reference>
<accession>A0A176VUC9</accession>
<proteinExistence type="predicted"/>
<keyword evidence="1" id="KW-0472">Membrane</keyword>
<keyword evidence="1" id="KW-1133">Transmembrane helix</keyword>
<comment type="caution">
    <text evidence="2">The sequence shown here is derived from an EMBL/GenBank/DDBJ whole genome shotgun (WGS) entry which is preliminary data.</text>
</comment>
<feature type="transmembrane region" description="Helical" evidence="1">
    <location>
        <begin position="64"/>
        <end position="85"/>
    </location>
</feature>
<sequence>MSPPVYSPPFVPHAPISGSKKGSPDVVFMIALIVWDTLFLAKIYIVLHYIFTRFTLGLRVQSKWLCLLGFLFAFGVGPVIAFTSLTTSRSVFLLGIATHPLQLDFCCLNAHGRRDGLEVQIINVINQPHCLRLCRRCWDSISMSAFLPACLHHGRRHGTVKSSFSIRRRSSDCQLTSFSSRGDEKKRNFATSGVLEKARSL</sequence>
<dbReference type="Proteomes" id="UP000077202">
    <property type="component" value="Unassembled WGS sequence"/>
</dbReference>
<name>A0A176VUC9_MARPO</name>
<keyword evidence="3" id="KW-1185">Reference proteome</keyword>